<name>A0AAF0AZ53_9SCHI</name>
<dbReference type="GO" id="GO:0070681">
    <property type="term" value="P:glutaminyl-tRNAGln biosynthesis via transamidation"/>
    <property type="evidence" value="ECO:0007669"/>
    <property type="project" value="TreeGrafter"/>
</dbReference>
<dbReference type="KEGG" id="som:SOMG_05056"/>
<dbReference type="SUPFAM" id="SSF55931">
    <property type="entry name" value="Glutamine synthetase/guanido kinase"/>
    <property type="match status" value="1"/>
</dbReference>
<keyword evidence="1" id="KW-0436">Ligase</keyword>
<dbReference type="GO" id="GO:0005524">
    <property type="term" value="F:ATP binding"/>
    <property type="evidence" value="ECO:0007669"/>
    <property type="project" value="UniProtKB-KW"/>
</dbReference>
<gene>
    <name evidence="6" type="ORF">SOMG_05056</name>
</gene>
<keyword evidence="4" id="KW-0648">Protein biosynthesis</keyword>
<dbReference type="PANTHER" id="PTHR11659:SF0">
    <property type="entry name" value="GLUTAMYL-TRNA(GLN) AMIDOTRANSFERASE SUBUNIT B, MITOCHONDRIAL"/>
    <property type="match status" value="1"/>
</dbReference>
<dbReference type="RefSeq" id="XP_056039216.1">
    <property type="nucleotide sequence ID" value="XM_056183831.1"/>
</dbReference>
<evidence type="ECO:0000256" key="4">
    <source>
        <dbReference type="ARBA" id="ARBA00022917"/>
    </source>
</evidence>
<dbReference type="EMBL" id="CP115613">
    <property type="protein sequence ID" value="WBW74973.1"/>
    <property type="molecule type" value="Genomic_DNA"/>
</dbReference>
<evidence type="ECO:0000259" key="5">
    <source>
        <dbReference type="Pfam" id="PF02934"/>
    </source>
</evidence>
<reference evidence="6 7" key="1">
    <citation type="journal article" date="2023" name="G3 (Bethesda)">
        <title>A high-quality reference genome for the fission yeast Schizosaccharomyces osmophilus.</title>
        <authorList>
            <person name="Jia G.S."/>
            <person name="Zhang W.C."/>
            <person name="Liang Y."/>
            <person name="Liu X.H."/>
            <person name="Rhind N."/>
            <person name="Pidoux A."/>
            <person name="Brysch-Herzberg M."/>
            <person name="Du L.L."/>
        </authorList>
    </citation>
    <scope>NUCLEOTIDE SEQUENCE [LARGE SCALE GENOMIC DNA]</scope>
    <source>
        <strain evidence="6 7">CBS 15793</strain>
    </source>
</reference>
<dbReference type="GeneID" id="80878520"/>
<evidence type="ECO:0000313" key="7">
    <source>
        <dbReference type="Proteomes" id="UP001212411"/>
    </source>
</evidence>
<evidence type="ECO:0000256" key="2">
    <source>
        <dbReference type="ARBA" id="ARBA00022741"/>
    </source>
</evidence>
<dbReference type="GO" id="GO:0050567">
    <property type="term" value="F:glutaminyl-tRNA synthase (glutamine-hydrolyzing) activity"/>
    <property type="evidence" value="ECO:0007669"/>
    <property type="project" value="TreeGrafter"/>
</dbReference>
<proteinExistence type="predicted"/>
<dbReference type="PANTHER" id="PTHR11659">
    <property type="entry name" value="GLUTAMYL-TRNA GLN AMIDOTRANSFERASE SUBUNIT B MITOCHONDRIAL AND PROKARYOTIC PET112-RELATED"/>
    <property type="match status" value="1"/>
</dbReference>
<feature type="domain" description="Aspartyl/Glutamyl-tRNA(Gln) amidotransferase subunit B/E catalytic" evidence="5">
    <location>
        <begin position="6"/>
        <end position="297"/>
    </location>
</feature>
<dbReference type="Pfam" id="PF02934">
    <property type="entry name" value="GatB_N"/>
    <property type="match status" value="1"/>
</dbReference>
<protein>
    <submittedName>
        <fullName evidence="6">Aspartyl/glutamyl-tRNA(Asn/Gln) amidotransferase subunit B</fullName>
    </submittedName>
</protein>
<keyword evidence="3" id="KW-0067">ATP-binding</keyword>
<evidence type="ECO:0000256" key="1">
    <source>
        <dbReference type="ARBA" id="ARBA00022598"/>
    </source>
</evidence>
<keyword evidence="2" id="KW-0547">Nucleotide-binding</keyword>
<dbReference type="InterPro" id="IPR017959">
    <property type="entry name" value="Asn/Gln-tRNA_amidoTrfase_suB/E"/>
</dbReference>
<accession>A0AAF0AZ53</accession>
<evidence type="ECO:0000313" key="6">
    <source>
        <dbReference type="EMBL" id="WBW74973.1"/>
    </source>
</evidence>
<sequence>MNWNICIGLEIRFQLAATKKLFSSAYVKHETPNSSIAFFDAALPGSMPALNPEALRLAVQGALALNCDVAPICQFDRKLVFHPDSLSGYQITQHEMPLGENGFIDLSQDLDGVENVRIPIQSIQLEQDVEESVRMKQTKKNLLNFNRAGSSVIKIVVPPCLHDEQTTGALICKLRMVLSHAGLLYHETELGGMHCRVNISSGSASSNHKNMISGIKPFQIELENLFLVQNVKTAIQSEVRRQFSPAEESNSLRNQVRAFDDKTGKTFFLREKSVFEDHLYVSETDIPPINLSKAYVERLKQAMSPLPDVLYATLTSKPYMLSNFEARALLSYAKGYFYYTSVWDIIVSQKKVPSNTADYVLRSLASCILTVLSSNCNKRLESVPPKQLADVILDTGYKKGSFINVESSIH</sequence>
<dbReference type="InterPro" id="IPR006075">
    <property type="entry name" value="Asn/Gln-tRNA_Trfase_suB/E_cat"/>
</dbReference>
<dbReference type="GO" id="GO:0032543">
    <property type="term" value="P:mitochondrial translation"/>
    <property type="evidence" value="ECO:0007669"/>
    <property type="project" value="TreeGrafter"/>
</dbReference>
<evidence type="ECO:0000256" key="3">
    <source>
        <dbReference type="ARBA" id="ARBA00022840"/>
    </source>
</evidence>
<dbReference type="GO" id="GO:0005739">
    <property type="term" value="C:mitochondrion"/>
    <property type="evidence" value="ECO:0007669"/>
    <property type="project" value="TreeGrafter"/>
</dbReference>
<organism evidence="6 7">
    <name type="scientific">Schizosaccharomyces osmophilus</name>
    <dbReference type="NCBI Taxonomy" id="2545709"/>
    <lineage>
        <taxon>Eukaryota</taxon>
        <taxon>Fungi</taxon>
        <taxon>Dikarya</taxon>
        <taxon>Ascomycota</taxon>
        <taxon>Taphrinomycotina</taxon>
        <taxon>Schizosaccharomycetes</taxon>
        <taxon>Schizosaccharomycetales</taxon>
        <taxon>Schizosaccharomycetaceae</taxon>
        <taxon>Schizosaccharomyces</taxon>
    </lineage>
</organism>
<dbReference type="Proteomes" id="UP001212411">
    <property type="component" value="Chromosome 3"/>
</dbReference>
<dbReference type="InterPro" id="IPR014746">
    <property type="entry name" value="Gln_synth/guanido_kin_cat_dom"/>
</dbReference>
<keyword evidence="7" id="KW-1185">Reference proteome</keyword>
<dbReference type="AlphaFoldDB" id="A0AAF0AZ53"/>
<dbReference type="GO" id="GO:0030956">
    <property type="term" value="C:glutamyl-tRNA(Gln) amidotransferase complex"/>
    <property type="evidence" value="ECO:0007669"/>
    <property type="project" value="TreeGrafter"/>
</dbReference>